<name>A0A0K8VL06_BACLA</name>
<feature type="region of interest" description="Disordered" evidence="1">
    <location>
        <begin position="53"/>
        <end position="78"/>
    </location>
</feature>
<feature type="non-terminal residue" evidence="2">
    <location>
        <position position="1"/>
    </location>
</feature>
<evidence type="ECO:0000256" key="1">
    <source>
        <dbReference type="SAM" id="MobiDB-lite"/>
    </source>
</evidence>
<feature type="compositionally biased region" description="Basic and acidic residues" evidence="1">
    <location>
        <begin position="54"/>
        <end position="63"/>
    </location>
</feature>
<gene>
    <name evidence="2" type="ORF">c0_g2_i1</name>
</gene>
<feature type="region of interest" description="Disordered" evidence="1">
    <location>
        <begin position="95"/>
        <end position="149"/>
    </location>
</feature>
<dbReference type="EMBL" id="GDHF01012766">
    <property type="protein sequence ID" value="JAI39548.1"/>
    <property type="molecule type" value="Transcribed_RNA"/>
</dbReference>
<organism evidence="2">
    <name type="scientific">Bactrocera latifrons</name>
    <name type="common">Malaysian fruit fly</name>
    <name type="synonym">Chaetodacus latifrons</name>
    <dbReference type="NCBI Taxonomy" id="174628"/>
    <lineage>
        <taxon>Eukaryota</taxon>
        <taxon>Metazoa</taxon>
        <taxon>Ecdysozoa</taxon>
        <taxon>Arthropoda</taxon>
        <taxon>Hexapoda</taxon>
        <taxon>Insecta</taxon>
        <taxon>Pterygota</taxon>
        <taxon>Neoptera</taxon>
        <taxon>Endopterygota</taxon>
        <taxon>Diptera</taxon>
        <taxon>Brachycera</taxon>
        <taxon>Muscomorpha</taxon>
        <taxon>Tephritoidea</taxon>
        <taxon>Tephritidae</taxon>
        <taxon>Bactrocera</taxon>
        <taxon>Bactrocera</taxon>
    </lineage>
</organism>
<feature type="compositionally biased region" description="Polar residues" evidence="1">
    <location>
        <begin position="136"/>
        <end position="146"/>
    </location>
</feature>
<reference evidence="2" key="1">
    <citation type="submission" date="2015-06" db="EMBL/GenBank/DDBJ databases">
        <authorList>
            <person name="Hoefler B.C."/>
            <person name="Straight P.D."/>
        </authorList>
    </citation>
    <scope>NUCLEOTIDE SEQUENCE</scope>
</reference>
<evidence type="ECO:0000313" key="2">
    <source>
        <dbReference type="EMBL" id="JAI39548.1"/>
    </source>
</evidence>
<proteinExistence type="predicted"/>
<sequence>HELYELYSRHSSLQDLQSTLSQANSHADERLAERVLNWLDLAGKRIDTTQQVEAQRDISEMGKRSKKPTAKALTTQASQTTTIATASNKAYALRSANTQIQPHPQTQTTTAQSSSNATRSRKQVRYARAVRPEQIPTASQTDQTRSADPVKHITIIFDREGVPVRFNRPVR</sequence>
<protein>
    <submittedName>
        <fullName evidence="2">Uncharacterized protein</fullName>
    </submittedName>
</protein>
<feature type="non-terminal residue" evidence="2">
    <location>
        <position position="171"/>
    </location>
</feature>
<feature type="compositionally biased region" description="Low complexity" evidence="1">
    <location>
        <begin position="97"/>
        <end position="118"/>
    </location>
</feature>
<accession>A0A0K8VL06</accession>
<dbReference type="AlphaFoldDB" id="A0A0K8VL06"/>